<dbReference type="EMBL" id="CAFBON010000245">
    <property type="protein sequence ID" value="CAB5004162.1"/>
    <property type="molecule type" value="Genomic_DNA"/>
</dbReference>
<protein>
    <submittedName>
        <fullName evidence="2">Unannotated protein</fullName>
    </submittedName>
</protein>
<evidence type="ECO:0000313" key="2">
    <source>
        <dbReference type="EMBL" id="CAB5004162.1"/>
    </source>
</evidence>
<reference evidence="2" key="1">
    <citation type="submission" date="2020-05" db="EMBL/GenBank/DDBJ databases">
        <authorList>
            <person name="Chiriac C."/>
            <person name="Salcher M."/>
            <person name="Ghai R."/>
            <person name="Kavagutti S V."/>
        </authorList>
    </citation>
    <scope>NUCLEOTIDE SEQUENCE</scope>
</reference>
<accession>A0A6J7PNH1</accession>
<feature type="region of interest" description="Disordered" evidence="1">
    <location>
        <begin position="63"/>
        <end position="89"/>
    </location>
</feature>
<sequence length="89" mass="10217">MSEEQKPKSFMQELDQWIEEEIFENLYAIWNQSQDGDMTATAEPVKKAIRAKVLESYHNGQKAASAVLTQKPGSTRKEWHKQVPNSPAR</sequence>
<gene>
    <name evidence="2" type="ORF">UFOPK3954_01935</name>
</gene>
<organism evidence="2">
    <name type="scientific">freshwater metagenome</name>
    <dbReference type="NCBI Taxonomy" id="449393"/>
    <lineage>
        <taxon>unclassified sequences</taxon>
        <taxon>metagenomes</taxon>
        <taxon>ecological metagenomes</taxon>
    </lineage>
</organism>
<proteinExistence type="predicted"/>
<dbReference type="AlphaFoldDB" id="A0A6J7PNH1"/>
<name>A0A6J7PNH1_9ZZZZ</name>
<evidence type="ECO:0000256" key="1">
    <source>
        <dbReference type="SAM" id="MobiDB-lite"/>
    </source>
</evidence>